<evidence type="ECO:0000256" key="1">
    <source>
        <dbReference type="PROSITE-ProRule" id="PRU00094"/>
    </source>
</evidence>
<dbReference type="GO" id="GO:0006355">
    <property type="term" value="P:regulation of DNA-templated transcription"/>
    <property type="evidence" value="ECO:0007669"/>
    <property type="project" value="InterPro"/>
</dbReference>
<reference evidence="4 5" key="1">
    <citation type="submission" date="2020-12" db="EMBL/GenBank/DDBJ databases">
        <title>Metabolic potential, ecology and presence of endohyphal bacteria is reflected in genomic diversity of Mucoromycotina.</title>
        <authorList>
            <person name="Muszewska A."/>
            <person name="Okrasinska A."/>
            <person name="Steczkiewicz K."/>
            <person name="Drgas O."/>
            <person name="Orlowska M."/>
            <person name="Perlinska-Lenart U."/>
            <person name="Aleksandrzak-Piekarczyk T."/>
            <person name="Szatraj K."/>
            <person name="Zielenkiewicz U."/>
            <person name="Pilsyk S."/>
            <person name="Malc E."/>
            <person name="Mieczkowski P."/>
            <person name="Kruszewska J.S."/>
            <person name="Biernat P."/>
            <person name="Pawlowska J."/>
        </authorList>
    </citation>
    <scope>NUCLEOTIDE SEQUENCE [LARGE SCALE GENOMIC DNA]</scope>
    <source>
        <strain evidence="4 5">CBS 142.35</strain>
    </source>
</reference>
<dbReference type="GO" id="GO:0043565">
    <property type="term" value="F:sequence-specific DNA binding"/>
    <property type="evidence" value="ECO:0007669"/>
    <property type="project" value="InterPro"/>
</dbReference>
<dbReference type="PROSITE" id="PS50114">
    <property type="entry name" value="GATA_ZN_FINGER_2"/>
    <property type="match status" value="1"/>
</dbReference>
<feature type="compositionally biased region" description="Pro residues" evidence="2">
    <location>
        <begin position="577"/>
        <end position="591"/>
    </location>
</feature>
<feature type="compositionally biased region" description="Acidic residues" evidence="2">
    <location>
        <begin position="145"/>
        <end position="159"/>
    </location>
</feature>
<proteinExistence type="predicted"/>
<evidence type="ECO:0000256" key="2">
    <source>
        <dbReference type="SAM" id="MobiDB-lite"/>
    </source>
</evidence>
<dbReference type="GO" id="GO:0005802">
    <property type="term" value="C:trans-Golgi network"/>
    <property type="evidence" value="ECO:0007669"/>
    <property type="project" value="TreeGrafter"/>
</dbReference>
<organism evidence="4 5">
    <name type="scientific">Circinella minor</name>
    <dbReference type="NCBI Taxonomy" id="1195481"/>
    <lineage>
        <taxon>Eukaryota</taxon>
        <taxon>Fungi</taxon>
        <taxon>Fungi incertae sedis</taxon>
        <taxon>Mucoromycota</taxon>
        <taxon>Mucoromycotina</taxon>
        <taxon>Mucoromycetes</taxon>
        <taxon>Mucorales</taxon>
        <taxon>Lichtheimiaceae</taxon>
        <taxon>Circinella</taxon>
    </lineage>
</organism>
<keyword evidence="1" id="KW-0863">Zinc-finger</keyword>
<dbReference type="InterPro" id="IPR013088">
    <property type="entry name" value="Znf_NHR/GATA"/>
</dbReference>
<dbReference type="PANTHER" id="PTHR23211:SF0">
    <property type="entry name" value="TRANS-GOLGI NETWORK INTEGRAL MEMBRANE PROTEIN 2"/>
    <property type="match status" value="1"/>
</dbReference>
<keyword evidence="1" id="KW-0862">Zinc</keyword>
<dbReference type="SUPFAM" id="SSF57716">
    <property type="entry name" value="Glucocorticoid receptor-like (DNA-binding domain)"/>
    <property type="match status" value="1"/>
</dbReference>
<dbReference type="CDD" id="cd00202">
    <property type="entry name" value="ZnF_GATA"/>
    <property type="match status" value="1"/>
</dbReference>
<dbReference type="SMART" id="SM00401">
    <property type="entry name" value="ZnF_GATA"/>
    <property type="match status" value="1"/>
</dbReference>
<dbReference type="Proteomes" id="UP000646827">
    <property type="component" value="Unassembled WGS sequence"/>
</dbReference>
<evidence type="ECO:0000313" key="5">
    <source>
        <dbReference type="Proteomes" id="UP000646827"/>
    </source>
</evidence>
<dbReference type="GO" id="GO:0030140">
    <property type="term" value="C:trans-Golgi network transport vesicle"/>
    <property type="evidence" value="ECO:0007669"/>
    <property type="project" value="TreeGrafter"/>
</dbReference>
<feature type="compositionally biased region" description="Basic and acidic residues" evidence="2">
    <location>
        <begin position="464"/>
        <end position="508"/>
    </location>
</feature>
<dbReference type="Pfam" id="PF00320">
    <property type="entry name" value="GATA"/>
    <property type="match status" value="1"/>
</dbReference>
<feature type="compositionally biased region" description="Low complexity" evidence="2">
    <location>
        <begin position="567"/>
        <end position="576"/>
    </location>
</feature>
<dbReference type="InterPro" id="IPR000679">
    <property type="entry name" value="Znf_GATA"/>
</dbReference>
<name>A0A8H7S5Q7_9FUNG</name>
<dbReference type="GO" id="GO:0005768">
    <property type="term" value="C:endosome"/>
    <property type="evidence" value="ECO:0007669"/>
    <property type="project" value="TreeGrafter"/>
</dbReference>
<dbReference type="Gene3D" id="3.30.50.10">
    <property type="entry name" value="Erythroid Transcription Factor GATA-1, subunit A"/>
    <property type="match status" value="1"/>
</dbReference>
<feature type="region of interest" description="Disordered" evidence="2">
    <location>
        <begin position="123"/>
        <end position="191"/>
    </location>
</feature>
<feature type="compositionally biased region" description="Low complexity" evidence="2">
    <location>
        <begin position="536"/>
        <end position="549"/>
    </location>
</feature>
<evidence type="ECO:0000313" key="4">
    <source>
        <dbReference type="EMBL" id="KAG2221968.1"/>
    </source>
</evidence>
<feature type="compositionally biased region" description="Low complexity" evidence="2">
    <location>
        <begin position="592"/>
        <end position="609"/>
    </location>
</feature>
<dbReference type="PANTHER" id="PTHR23211">
    <property type="entry name" value="TRANS-GOLGI NETWORK INTEGRAL MEMBRANE PROTEIN TGN38"/>
    <property type="match status" value="1"/>
</dbReference>
<keyword evidence="1" id="KW-0479">Metal-binding</keyword>
<feature type="region of interest" description="Disordered" evidence="2">
    <location>
        <begin position="464"/>
        <end position="618"/>
    </location>
</feature>
<feature type="domain" description="GATA-type" evidence="3">
    <location>
        <begin position="419"/>
        <end position="469"/>
    </location>
</feature>
<comment type="caution">
    <text evidence="4">The sequence shown here is derived from an EMBL/GenBank/DDBJ whole genome shotgun (WGS) entry which is preliminary data.</text>
</comment>
<dbReference type="GO" id="GO:0008270">
    <property type="term" value="F:zinc ion binding"/>
    <property type="evidence" value="ECO:0007669"/>
    <property type="project" value="UniProtKB-KW"/>
</dbReference>
<feature type="compositionally biased region" description="Basic residues" evidence="2">
    <location>
        <begin position="551"/>
        <end position="564"/>
    </location>
</feature>
<dbReference type="OrthoDB" id="2162994at2759"/>
<feature type="compositionally biased region" description="Low complexity" evidence="2">
    <location>
        <begin position="124"/>
        <end position="144"/>
    </location>
</feature>
<accession>A0A8H7S5Q7</accession>
<gene>
    <name evidence="4" type="ORF">INT45_010492</name>
</gene>
<feature type="compositionally biased region" description="Polar residues" evidence="2">
    <location>
        <begin position="512"/>
        <end position="535"/>
    </location>
</feature>
<dbReference type="AlphaFoldDB" id="A0A8H7S5Q7"/>
<dbReference type="EMBL" id="JAEPRB010000095">
    <property type="protein sequence ID" value="KAG2221968.1"/>
    <property type="molecule type" value="Genomic_DNA"/>
</dbReference>
<feature type="compositionally biased region" description="Basic and acidic residues" evidence="2">
    <location>
        <begin position="160"/>
        <end position="180"/>
    </location>
</feature>
<sequence length="787" mass="89073">MSNYTILTAKKRTETNIRTFDLPTDPKPSPASDTKNGTLLISLLQSRLNWCHSIFPKYRHDAVQQPRRTNNMRKKWPNMRYLGTCTVYLGAHVFPETTFYEAVRKEHWVQLAKEAGFTEEIADISNNNNNSNNNNSISGSVQQQGEEEQRDQEQADNEDDGKKQQGEQEKETEIEKEKEQTQPQTQPPPETHRELVFTDLVMEFKENAGERFIFPKEAIVEVASHKKPSQLTASFLLPVIDRQDFFRDAGEKVALWGHQSISETIRNFATTLDQPMEEIDENNIVKQEERGEEGERLTLTTKATTQQPVNIRLSSVDEPLLHVLLSTVQPAETVREKMMIRLKTLPTRTYLQYHSTMNKSIMELLEKASSIPDVVHGPVTAEKRRNELLNAIHLGKRPRSDEELLPKSKSAHIKDDGLRKCAYCSAKTTTMWRPGPAGQGTLCNSCGLMWSQGKILKDAPICSKEEQKRHAKEERERRRDEEAMEKENERKKQLLELEQQKQKQEEKQQQQTTSNRKGSTQGKNNMRHTAQVSSLQQNSAEQQQQQEQSKQSKKQKQKQKKVKQKQQEQQTVLVPAPTAPIAPAAPAPAPAPANSTSTSVSASSASTPTDEIKQESRSSLYNNPHGIALPTLSIDFGPSFLFVHPACSILLIDNCFSIRLVKEGFPPVSMMIDKTQLKYAKFQVIEEKQLKREVLTMTVIPEEGPVLHQFNTDLLIPGDRTKRMKIRFLEKLDTHGAVVQRILEQWLTPPVTPTSNSHKSIIEPSVSSVSSVSSTASSSTPSSFSCI</sequence>
<evidence type="ECO:0000259" key="3">
    <source>
        <dbReference type="PROSITE" id="PS50114"/>
    </source>
</evidence>
<keyword evidence="5" id="KW-1185">Reference proteome</keyword>
<protein>
    <recommendedName>
        <fullName evidence="3">GATA-type domain-containing protein</fullName>
    </recommendedName>
</protein>